<gene>
    <name evidence="3" type="ORF">QYE76_052324</name>
</gene>
<organism evidence="3 4">
    <name type="scientific">Lolium multiflorum</name>
    <name type="common">Italian ryegrass</name>
    <name type="synonym">Lolium perenne subsp. multiflorum</name>
    <dbReference type="NCBI Taxonomy" id="4521"/>
    <lineage>
        <taxon>Eukaryota</taxon>
        <taxon>Viridiplantae</taxon>
        <taxon>Streptophyta</taxon>
        <taxon>Embryophyta</taxon>
        <taxon>Tracheophyta</taxon>
        <taxon>Spermatophyta</taxon>
        <taxon>Magnoliopsida</taxon>
        <taxon>Liliopsida</taxon>
        <taxon>Poales</taxon>
        <taxon>Poaceae</taxon>
        <taxon>BOP clade</taxon>
        <taxon>Pooideae</taxon>
        <taxon>Poodae</taxon>
        <taxon>Poeae</taxon>
        <taxon>Poeae Chloroplast Group 2 (Poeae type)</taxon>
        <taxon>Loliodinae</taxon>
        <taxon>Loliinae</taxon>
        <taxon>Lolium</taxon>
    </lineage>
</organism>
<dbReference type="AlphaFoldDB" id="A0AAD8WLF9"/>
<protein>
    <recommendedName>
        <fullName evidence="2">DUF3741 domain-containing protein</fullName>
    </recommendedName>
</protein>
<proteinExistence type="predicted"/>
<name>A0AAD8WLF9_LOLMU</name>
<sequence>MYTSRHAAQPPARIAHGMSEHQLQHPVPLFLLRRNPLTVASKTMRRGIRGFCHDVGSTSTQQLSGVDRDADAASSSFLTVPSSVVGSCAAESVGGGPQAAAVTLEQMILQLDLEEEAAASRKARRMSCVDSSDHYVLRSARDALSHYPRFSLDGRDAMCRASFSSYHDAAMSLDGPVLRDGRTVPVDRDDGRYRRASVCCAAAGVGHCRARGCGVEGYEMDLERTLRMPATVAGESVVWCKPGVVAKLMGLDSVPVPVGRGRRGGIGRRKASGAPPVARVGGGGVKKQRPRRIAGKEEELEKERLFMALHGYDVAGAGARPGATRAAVDPNVSGFRTADSSWEFGNATLTQNSYGRKLTG</sequence>
<dbReference type="InterPro" id="IPR032795">
    <property type="entry name" value="DUF3741-assoc"/>
</dbReference>
<feature type="region of interest" description="Disordered" evidence="1">
    <location>
        <begin position="260"/>
        <end position="289"/>
    </location>
</feature>
<evidence type="ECO:0000259" key="2">
    <source>
        <dbReference type="Pfam" id="PF14383"/>
    </source>
</evidence>
<dbReference type="PANTHER" id="PTHR37897">
    <property type="entry name" value="DNAK FAMILY PROTEIN"/>
    <property type="match status" value="1"/>
</dbReference>
<feature type="domain" description="DUF3741" evidence="2">
    <location>
        <begin position="237"/>
        <end position="255"/>
    </location>
</feature>
<dbReference type="Proteomes" id="UP001231189">
    <property type="component" value="Unassembled WGS sequence"/>
</dbReference>
<reference evidence="3" key="1">
    <citation type="submission" date="2023-07" db="EMBL/GenBank/DDBJ databases">
        <title>A chromosome-level genome assembly of Lolium multiflorum.</title>
        <authorList>
            <person name="Chen Y."/>
            <person name="Copetti D."/>
            <person name="Kolliker R."/>
            <person name="Studer B."/>
        </authorList>
    </citation>
    <scope>NUCLEOTIDE SEQUENCE</scope>
    <source>
        <strain evidence="3">02402/16</strain>
        <tissue evidence="3">Leaf</tissue>
    </source>
</reference>
<keyword evidence="4" id="KW-1185">Reference proteome</keyword>
<evidence type="ECO:0000256" key="1">
    <source>
        <dbReference type="SAM" id="MobiDB-lite"/>
    </source>
</evidence>
<feature type="compositionally biased region" description="Basic residues" evidence="1">
    <location>
        <begin position="260"/>
        <end position="271"/>
    </location>
</feature>
<dbReference type="EMBL" id="JAUUTY010000003">
    <property type="protein sequence ID" value="KAK1664165.1"/>
    <property type="molecule type" value="Genomic_DNA"/>
</dbReference>
<evidence type="ECO:0000313" key="3">
    <source>
        <dbReference type="EMBL" id="KAK1664165.1"/>
    </source>
</evidence>
<dbReference type="PANTHER" id="PTHR37897:SF1">
    <property type="entry name" value="DUF3741 DOMAIN-CONTAINING PROTEIN"/>
    <property type="match status" value="1"/>
</dbReference>
<dbReference type="Pfam" id="PF14383">
    <property type="entry name" value="VARLMGL"/>
    <property type="match status" value="1"/>
</dbReference>
<comment type="caution">
    <text evidence="3">The sequence shown here is derived from an EMBL/GenBank/DDBJ whole genome shotgun (WGS) entry which is preliminary data.</text>
</comment>
<accession>A0AAD8WLF9</accession>
<evidence type="ECO:0000313" key="4">
    <source>
        <dbReference type="Proteomes" id="UP001231189"/>
    </source>
</evidence>